<dbReference type="AlphaFoldDB" id="W9RD50"/>
<dbReference type="GO" id="GO:0046872">
    <property type="term" value="F:metal ion binding"/>
    <property type="evidence" value="ECO:0007669"/>
    <property type="project" value="UniProtKB-KW"/>
</dbReference>
<organism evidence="5 6">
    <name type="scientific">Morus notabilis</name>
    <dbReference type="NCBI Taxonomy" id="981085"/>
    <lineage>
        <taxon>Eukaryota</taxon>
        <taxon>Viridiplantae</taxon>
        <taxon>Streptophyta</taxon>
        <taxon>Embryophyta</taxon>
        <taxon>Tracheophyta</taxon>
        <taxon>Spermatophyta</taxon>
        <taxon>Magnoliopsida</taxon>
        <taxon>eudicotyledons</taxon>
        <taxon>Gunneridae</taxon>
        <taxon>Pentapetalae</taxon>
        <taxon>rosids</taxon>
        <taxon>fabids</taxon>
        <taxon>Rosales</taxon>
        <taxon>Moraceae</taxon>
        <taxon>Moreae</taxon>
        <taxon>Morus</taxon>
    </lineage>
</organism>
<evidence type="ECO:0000256" key="2">
    <source>
        <dbReference type="ARBA" id="ARBA00022679"/>
    </source>
</evidence>
<dbReference type="SUPFAM" id="SSF53335">
    <property type="entry name" value="S-adenosyl-L-methionine-dependent methyltransferases"/>
    <property type="match status" value="1"/>
</dbReference>
<keyword evidence="6" id="KW-1185">Reference proteome</keyword>
<evidence type="ECO:0000256" key="3">
    <source>
        <dbReference type="ARBA" id="ARBA00022723"/>
    </source>
</evidence>
<accession>W9RD50</accession>
<evidence type="ECO:0000313" key="5">
    <source>
        <dbReference type="EMBL" id="EXB65600.1"/>
    </source>
</evidence>
<proteinExistence type="predicted"/>
<dbReference type="GO" id="GO:0032259">
    <property type="term" value="P:methylation"/>
    <property type="evidence" value="ECO:0007669"/>
    <property type="project" value="UniProtKB-KW"/>
</dbReference>
<keyword evidence="4" id="KW-0460">Magnesium</keyword>
<evidence type="ECO:0000313" key="6">
    <source>
        <dbReference type="Proteomes" id="UP000030645"/>
    </source>
</evidence>
<keyword evidence="2" id="KW-0808">Transferase</keyword>
<keyword evidence="3" id="KW-0479">Metal-binding</keyword>
<dbReference type="Pfam" id="PF03492">
    <property type="entry name" value="Methyltransf_7"/>
    <property type="match status" value="1"/>
</dbReference>
<dbReference type="Gene3D" id="1.10.1200.270">
    <property type="entry name" value="Methyltransferase, alpha-helical capping domain"/>
    <property type="match status" value="1"/>
</dbReference>
<dbReference type="InterPro" id="IPR042086">
    <property type="entry name" value="MeTrfase_capping"/>
</dbReference>
<dbReference type="Proteomes" id="UP000030645">
    <property type="component" value="Unassembled WGS sequence"/>
</dbReference>
<gene>
    <name evidence="5" type="ORF">L484_025866</name>
</gene>
<dbReference type="EMBL" id="KE344513">
    <property type="protein sequence ID" value="EXB65600.1"/>
    <property type="molecule type" value="Genomic_DNA"/>
</dbReference>
<name>W9RD50_9ROSA</name>
<protein>
    <submittedName>
        <fullName evidence="5">Uncharacterized protein</fullName>
    </submittedName>
</protein>
<dbReference type="InterPro" id="IPR005299">
    <property type="entry name" value="MeTrfase_7"/>
</dbReference>
<keyword evidence="1" id="KW-0489">Methyltransferase</keyword>
<dbReference type="InterPro" id="IPR029063">
    <property type="entry name" value="SAM-dependent_MTases_sf"/>
</dbReference>
<reference evidence="6" key="1">
    <citation type="submission" date="2013-01" db="EMBL/GenBank/DDBJ databases">
        <title>Draft Genome Sequence of a Mulberry Tree, Morus notabilis C.K. Schneid.</title>
        <authorList>
            <person name="He N."/>
            <person name="Zhao S."/>
        </authorList>
    </citation>
    <scope>NUCLEOTIDE SEQUENCE</scope>
</reference>
<evidence type="ECO:0000256" key="4">
    <source>
        <dbReference type="ARBA" id="ARBA00022842"/>
    </source>
</evidence>
<sequence>MSILALKEWRTLNDPKKHVQMPNLEMRVLYLRAALEGLLEKHFGVEIMNELFQRFSNKVAESSFFLDPENQKCLLFYLSSLSATQIISLLRLRSFYRFKFLILDFYSKKFSENVTFNFFCYSKKF</sequence>
<dbReference type="GO" id="GO:0008168">
    <property type="term" value="F:methyltransferase activity"/>
    <property type="evidence" value="ECO:0007669"/>
    <property type="project" value="UniProtKB-KW"/>
</dbReference>
<evidence type="ECO:0000256" key="1">
    <source>
        <dbReference type="ARBA" id="ARBA00022603"/>
    </source>
</evidence>